<protein>
    <recommendedName>
        <fullName evidence="2">Stress response regulator gls24 homolog</fullName>
    </recommendedName>
</protein>
<organism evidence="4 5">
    <name type="scientific">Loigolactobacillus rennini DSM 20253</name>
    <dbReference type="NCBI Taxonomy" id="1423796"/>
    <lineage>
        <taxon>Bacteria</taxon>
        <taxon>Bacillati</taxon>
        <taxon>Bacillota</taxon>
        <taxon>Bacilli</taxon>
        <taxon>Lactobacillales</taxon>
        <taxon>Lactobacillaceae</taxon>
        <taxon>Loigolactobacillus</taxon>
    </lineage>
</organism>
<feature type="compositionally biased region" description="Polar residues" evidence="3">
    <location>
        <begin position="23"/>
        <end position="44"/>
    </location>
</feature>
<dbReference type="InterPro" id="IPR005531">
    <property type="entry name" value="Asp23"/>
</dbReference>
<proteinExistence type="inferred from homology"/>
<feature type="region of interest" description="Disordered" evidence="3">
    <location>
        <begin position="1"/>
        <end position="44"/>
    </location>
</feature>
<feature type="region of interest" description="Disordered" evidence="3">
    <location>
        <begin position="178"/>
        <end position="217"/>
    </location>
</feature>
<gene>
    <name evidence="4" type="ORF">FC24_GL001763</name>
</gene>
<keyword evidence="5" id="KW-1185">Reference proteome</keyword>
<feature type="compositionally biased region" description="Basic and acidic residues" evidence="3">
    <location>
        <begin position="178"/>
        <end position="187"/>
    </location>
</feature>
<dbReference type="PATRIC" id="fig|1423796.3.peg.1791"/>
<reference evidence="4 5" key="1">
    <citation type="journal article" date="2015" name="Genome Announc.">
        <title>Expanding the biotechnology potential of lactobacilli through comparative genomics of 213 strains and associated genera.</title>
        <authorList>
            <person name="Sun Z."/>
            <person name="Harris H.M."/>
            <person name="McCann A."/>
            <person name="Guo C."/>
            <person name="Argimon S."/>
            <person name="Zhang W."/>
            <person name="Yang X."/>
            <person name="Jeffery I.B."/>
            <person name="Cooney J.C."/>
            <person name="Kagawa T.F."/>
            <person name="Liu W."/>
            <person name="Song Y."/>
            <person name="Salvetti E."/>
            <person name="Wrobel A."/>
            <person name="Rasinkangas P."/>
            <person name="Parkhill J."/>
            <person name="Rea M.C."/>
            <person name="O'Sullivan O."/>
            <person name="Ritari J."/>
            <person name="Douillard F.P."/>
            <person name="Paul Ross R."/>
            <person name="Yang R."/>
            <person name="Briner A.E."/>
            <person name="Felis G.E."/>
            <person name="de Vos W.M."/>
            <person name="Barrangou R."/>
            <person name="Klaenhammer T.R."/>
            <person name="Caufield P.W."/>
            <person name="Cui Y."/>
            <person name="Zhang H."/>
            <person name="O'Toole P.W."/>
        </authorList>
    </citation>
    <scope>NUCLEOTIDE SEQUENCE [LARGE SCALE GENOMIC DNA]</scope>
    <source>
        <strain evidence="4 5">DSM 20253</strain>
    </source>
</reference>
<evidence type="ECO:0000313" key="4">
    <source>
        <dbReference type="EMBL" id="KRM99929.1"/>
    </source>
</evidence>
<sequence length="217" mass="23293">MKDLKTPTPPKPLKTPTSSQTTGTLAAPQTPSTFKSDQHKGANTMTNQNSAAKQIKGQLTYEDKAIQKIVGLAISNIDDLLTVDGGFFSNITDKLVNSSDVTTGINVEVGKKQIAVDLDIVAAYGVDISDLYDQIKTAIDKDIKKMTDLEVVEVNVTVVDVKTKEEYQSDSVTLQDRVSHATDKTKDAVSSGMQKTKESVSSGTQKVAAKAEASRVE</sequence>
<dbReference type="AlphaFoldDB" id="A0A0R2DHV1"/>
<dbReference type="Proteomes" id="UP000051638">
    <property type="component" value="Unassembled WGS sequence"/>
</dbReference>
<comment type="caution">
    <text evidence="4">The sequence shown here is derived from an EMBL/GenBank/DDBJ whole genome shotgun (WGS) entry which is preliminary data.</text>
</comment>
<feature type="compositionally biased region" description="Polar residues" evidence="3">
    <location>
        <begin position="191"/>
        <end position="205"/>
    </location>
</feature>
<comment type="similarity">
    <text evidence="1">Belongs to the asp23 family.</text>
</comment>
<evidence type="ECO:0000256" key="1">
    <source>
        <dbReference type="ARBA" id="ARBA00005721"/>
    </source>
</evidence>
<dbReference type="PANTHER" id="PTHR34297">
    <property type="entry name" value="HYPOTHETICAL CYTOSOLIC PROTEIN-RELATED"/>
    <property type="match status" value="1"/>
</dbReference>
<evidence type="ECO:0000256" key="3">
    <source>
        <dbReference type="SAM" id="MobiDB-lite"/>
    </source>
</evidence>
<evidence type="ECO:0000256" key="2">
    <source>
        <dbReference type="ARBA" id="ARBA00039575"/>
    </source>
</evidence>
<dbReference type="Pfam" id="PF03780">
    <property type="entry name" value="Asp23"/>
    <property type="match status" value="1"/>
</dbReference>
<dbReference type="EMBL" id="AYYI01000005">
    <property type="protein sequence ID" value="KRM99929.1"/>
    <property type="molecule type" value="Genomic_DNA"/>
</dbReference>
<accession>A0A0R2DHV1</accession>
<dbReference type="PANTHER" id="PTHR34297:SF3">
    <property type="entry name" value="ALKALINE SHOCK PROTEIN 23"/>
    <property type="match status" value="1"/>
</dbReference>
<name>A0A0R2DHV1_9LACO</name>
<evidence type="ECO:0000313" key="5">
    <source>
        <dbReference type="Proteomes" id="UP000051638"/>
    </source>
</evidence>
<dbReference type="STRING" id="1423796.FC24_GL001763"/>